<dbReference type="HAMAP" id="MF_01151">
    <property type="entry name" value="GrpE"/>
    <property type="match status" value="1"/>
</dbReference>
<evidence type="ECO:0000256" key="2">
    <source>
        <dbReference type="ARBA" id="ARBA00023186"/>
    </source>
</evidence>
<dbReference type="Pfam" id="PF01025">
    <property type="entry name" value="GrpE"/>
    <property type="match status" value="1"/>
</dbReference>
<evidence type="ECO:0000256" key="5">
    <source>
        <dbReference type="RuleBase" id="RU004478"/>
    </source>
</evidence>
<keyword evidence="3" id="KW-0963">Cytoplasm</keyword>
<feature type="compositionally biased region" description="Basic and acidic residues" evidence="6">
    <location>
        <begin position="1"/>
        <end position="11"/>
    </location>
</feature>
<dbReference type="CDD" id="cd00446">
    <property type="entry name" value="GrpE"/>
    <property type="match status" value="1"/>
</dbReference>
<comment type="caution">
    <text evidence="7">The sequence shown here is derived from an EMBL/GenBank/DDBJ whole genome shotgun (WGS) entry which is preliminary data.</text>
</comment>
<comment type="function">
    <text evidence="3 4">Participates actively in the response to hyperosmotic and heat shock by preventing the aggregation of stress-denatured proteins, in association with DnaK and GrpE. It is the nucleotide exchange factor for DnaK and may function as a thermosensor. Unfolded proteins bind initially to DnaJ; upon interaction with the DnaJ-bound protein, DnaK hydrolyzes its bound ATP, resulting in the formation of a stable complex. GrpE releases ADP from DnaK; ATP binding to DnaK triggers the release of the substrate protein, thus completing the reaction cycle. Several rounds of ATP-dependent interactions between DnaJ, DnaK and GrpE are required for fully efficient folding.</text>
</comment>
<keyword evidence="2 3" id="KW-0143">Chaperone</keyword>
<evidence type="ECO:0000256" key="4">
    <source>
        <dbReference type="RuleBase" id="RU000639"/>
    </source>
</evidence>
<keyword evidence="8" id="KW-1185">Reference proteome</keyword>
<evidence type="ECO:0000313" key="8">
    <source>
        <dbReference type="Proteomes" id="UP001501004"/>
    </source>
</evidence>
<name>A0ABP7F3L1_9MICO</name>
<accession>A0ABP7F3L1</accession>
<dbReference type="InterPro" id="IPR000740">
    <property type="entry name" value="GrpE"/>
</dbReference>
<dbReference type="PANTHER" id="PTHR21237">
    <property type="entry name" value="GRPE PROTEIN"/>
    <property type="match status" value="1"/>
</dbReference>
<protein>
    <recommendedName>
        <fullName evidence="3 4">Protein GrpE</fullName>
    </recommendedName>
    <alternativeName>
        <fullName evidence="3">HSP-70 cofactor</fullName>
    </alternativeName>
</protein>
<reference evidence="8" key="1">
    <citation type="journal article" date="2019" name="Int. J. Syst. Evol. Microbiol.">
        <title>The Global Catalogue of Microorganisms (GCM) 10K type strain sequencing project: providing services to taxonomists for standard genome sequencing and annotation.</title>
        <authorList>
            <consortium name="The Broad Institute Genomics Platform"/>
            <consortium name="The Broad Institute Genome Sequencing Center for Infectious Disease"/>
            <person name="Wu L."/>
            <person name="Ma J."/>
        </authorList>
    </citation>
    <scope>NUCLEOTIDE SEQUENCE [LARGE SCALE GENOMIC DNA]</scope>
    <source>
        <strain evidence="8">JCM 16949</strain>
    </source>
</reference>
<dbReference type="InterPro" id="IPR009012">
    <property type="entry name" value="GrpE_head"/>
</dbReference>
<evidence type="ECO:0000256" key="3">
    <source>
        <dbReference type="HAMAP-Rule" id="MF_01151"/>
    </source>
</evidence>
<dbReference type="Proteomes" id="UP001501004">
    <property type="component" value="Unassembled WGS sequence"/>
</dbReference>
<comment type="subcellular location">
    <subcellularLocation>
        <location evidence="3">Cytoplasm</location>
    </subcellularLocation>
</comment>
<dbReference type="Gene3D" id="3.90.20.20">
    <property type="match status" value="1"/>
</dbReference>
<evidence type="ECO:0000256" key="1">
    <source>
        <dbReference type="ARBA" id="ARBA00009054"/>
    </source>
</evidence>
<dbReference type="SUPFAM" id="SSF51064">
    <property type="entry name" value="Head domain of nucleotide exchange factor GrpE"/>
    <property type="match status" value="1"/>
</dbReference>
<dbReference type="InterPro" id="IPR013805">
    <property type="entry name" value="GrpE_CC"/>
</dbReference>
<dbReference type="PROSITE" id="PS01071">
    <property type="entry name" value="GRPE"/>
    <property type="match status" value="1"/>
</dbReference>
<dbReference type="SUPFAM" id="SSF58014">
    <property type="entry name" value="Coiled-coil domain of nucleotide exchange factor GrpE"/>
    <property type="match status" value="1"/>
</dbReference>
<dbReference type="PRINTS" id="PR00773">
    <property type="entry name" value="GRPEPROTEIN"/>
</dbReference>
<evidence type="ECO:0000256" key="6">
    <source>
        <dbReference type="SAM" id="MobiDB-lite"/>
    </source>
</evidence>
<comment type="subunit">
    <text evidence="3">Homodimer.</text>
</comment>
<feature type="compositionally biased region" description="Basic and acidic residues" evidence="6">
    <location>
        <begin position="35"/>
        <end position="76"/>
    </location>
</feature>
<evidence type="ECO:0000313" key="7">
    <source>
        <dbReference type="EMBL" id="GAA3730642.1"/>
    </source>
</evidence>
<gene>
    <name evidence="3 7" type="primary">grpE</name>
    <name evidence="7" type="ORF">GCM10022239_04020</name>
</gene>
<dbReference type="Gene3D" id="2.30.22.10">
    <property type="entry name" value="Head domain of nucleotide exchange factor GrpE"/>
    <property type="match status" value="1"/>
</dbReference>
<organism evidence="7 8">
    <name type="scientific">Leifsonella bigeumensis</name>
    <dbReference type="NCBI Taxonomy" id="433643"/>
    <lineage>
        <taxon>Bacteria</taxon>
        <taxon>Bacillati</taxon>
        <taxon>Actinomycetota</taxon>
        <taxon>Actinomycetes</taxon>
        <taxon>Micrococcales</taxon>
        <taxon>Microbacteriaceae</taxon>
        <taxon>Leifsonella</taxon>
    </lineage>
</organism>
<feature type="region of interest" description="Disordered" evidence="6">
    <location>
        <begin position="1"/>
        <end position="76"/>
    </location>
</feature>
<keyword evidence="3 4" id="KW-0346">Stress response</keyword>
<comment type="similarity">
    <text evidence="1 3 5">Belongs to the GrpE family.</text>
</comment>
<dbReference type="PANTHER" id="PTHR21237:SF23">
    <property type="entry name" value="GRPE PROTEIN HOMOLOG, MITOCHONDRIAL"/>
    <property type="match status" value="1"/>
</dbReference>
<dbReference type="EMBL" id="BAABAE010000001">
    <property type="protein sequence ID" value="GAA3730642.1"/>
    <property type="molecule type" value="Genomic_DNA"/>
</dbReference>
<sequence>MAADKNKDRKNPSTGSGRGDDSDQPVSRDPSGGSGREDSSSEPVVRDKRRIDPETGEARKDVEDVGEKLTDDDLARLLEEPVPAESGSEADAASEHLEDLKRVQAEYANYRKRVDRDRYVARDLAVAEVITGILPVLDDLDLAHAHGDLEGSPLELVAQKLRTIFGRYGLVQVGEAGEPFDPNVHEAIAQIPSKDATSNTIAEVVQPGYRLGERLLRPAKVAVSVPEE</sequence>
<proteinExistence type="inferred from homology"/>